<keyword evidence="2" id="KW-1133">Transmembrane helix</keyword>
<keyword evidence="2" id="KW-0812">Transmembrane</keyword>
<feature type="transmembrane region" description="Helical" evidence="2">
    <location>
        <begin position="361"/>
        <end position="383"/>
    </location>
</feature>
<dbReference type="EMBL" id="JAGINX010000001">
    <property type="protein sequence ID" value="MBP2318069.1"/>
    <property type="molecule type" value="Genomic_DNA"/>
</dbReference>
<feature type="transmembrane region" description="Helical" evidence="2">
    <location>
        <begin position="488"/>
        <end position="507"/>
    </location>
</feature>
<feature type="region of interest" description="Disordered" evidence="1">
    <location>
        <begin position="536"/>
        <end position="556"/>
    </location>
</feature>
<feature type="transmembrane region" description="Helical" evidence="2">
    <location>
        <begin position="153"/>
        <end position="173"/>
    </location>
</feature>
<dbReference type="Proteomes" id="UP001519331">
    <property type="component" value="Unassembled WGS sequence"/>
</dbReference>
<name>A0ABS4T229_9MICC</name>
<feature type="transmembrane region" description="Helical" evidence="2">
    <location>
        <begin position="69"/>
        <end position="88"/>
    </location>
</feature>
<organism evidence="3 4">
    <name type="scientific">Nesterenkonia lacusekhoensis</name>
    <dbReference type="NCBI Taxonomy" id="150832"/>
    <lineage>
        <taxon>Bacteria</taxon>
        <taxon>Bacillati</taxon>
        <taxon>Actinomycetota</taxon>
        <taxon>Actinomycetes</taxon>
        <taxon>Micrococcales</taxon>
        <taxon>Micrococcaceae</taxon>
        <taxon>Nesterenkonia</taxon>
    </lineage>
</organism>
<feature type="transmembrane region" description="Helical" evidence="2">
    <location>
        <begin position="328"/>
        <end position="349"/>
    </location>
</feature>
<evidence type="ECO:0000313" key="4">
    <source>
        <dbReference type="Proteomes" id="UP001519331"/>
    </source>
</evidence>
<feature type="transmembrane region" description="Helical" evidence="2">
    <location>
        <begin position="411"/>
        <end position="437"/>
    </location>
</feature>
<feature type="transmembrane region" description="Helical" evidence="2">
    <location>
        <begin position="224"/>
        <end position="246"/>
    </location>
</feature>
<feature type="transmembrane region" description="Helical" evidence="2">
    <location>
        <begin position="121"/>
        <end position="141"/>
    </location>
</feature>
<reference evidence="3 4" key="1">
    <citation type="submission" date="2021-03" db="EMBL/GenBank/DDBJ databases">
        <title>Sequencing the genomes of 1000 actinobacteria strains.</title>
        <authorList>
            <person name="Klenk H.-P."/>
        </authorList>
    </citation>
    <scope>NUCLEOTIDE SEQUENCE [LARGE SCALE GENOMIC DNA]</scope>
    <source>
        <strain evidence="3 4">DSM 12544</strain>
    </source>
</reference>
<feature type="transmembrane region" description="Helical" evidence="2">
    <location>
        <begin position="185"/>
        <end position="204"/>
    </location>
</feature>
<accession>A0ABS4T229</accession>
<gene>
    <name evidence="3" type="ORF">JOF45_001088</name>
</gene>
<dbReference type="RefSeq" id="WP_210048393.1">
    <property type="nucleotide sequence ID" value="NZ_JAGINX010000001.1"/>
</dbReference>
<evidence type="ECO:0000313" key="3">
    <source>
        <dbReference type="EMBL" id="MBP2318069.1"/>
    </source>
</evidence>
<keyword evidence="2" id="KW-0472">Membrane</keyword>
<evidence type="ECO:0000256" key="1">
    <source>
        <dbReference type="SAM" id="MobiDB-lite"/>
    </source>
</evidence>
<feature type="transmembrane region" description="Helical" evidence="2">
    <location>
        <begin position="32"/>
        <end position="54"/>
    </location>
</feature>
<evidence type="ECO:0008006" key="5">
    <source>
        <dbReference type="Google" id="ProtNLM"/>
    </source>
</evidence>
<comment type="caution">
    <text evidence="3">The sequence shown here is derived from an EMBL/GenBank/DDBJ whole genome shotgun (WGS) entry which is preliminary data.</text>
</comment>
<feature type="transmembrane region" description="Helical" evidence="2">
    <location>
        <begin position="443"/>
        <end position="460"/>
    </location>
</feature>
<evidence type="ECO:0000256" key="2">
    <source>
        <dbReference type="SAM" id="Phobius"/>
    </source>
</evidence>
<sequence>MNGPARTELERLRTVRHIYSRRQEATEATGRWFSLYVIALMLGIYVVPTAYLIGTSLNAATATALTGDGALVVINAVLCLLSALAYLLGTGQGPAYLTPFLAHTLLTGDFERRRVLLRPTLSMMTSVAAAVVGATAVAGFSVLQTGVWGPDHLWLLLSGSLFTGFHCAFFWFLGQRWAAVPRPSTAGLLIFLTLTVFAAAPLVIARSIWLAPGGWFALLWTDQASGAALAVSGAVAVVGVALMVLIPSALGGMPARTLIDQSRRIADARLYSSTGSFDDAAELFRDRPRHRGNALMRWAVRGPTTGLRGAFSGFVADVAAATRTPRRLVLGFSTMMLGVLLVSLCLGAAGPGSSQEDEDRMLILVPAILLGTALLHLGSGAIADGWRSLKDEFDAAPLFGWAARQATLRRLAWPCAAGLVAVGLGHLTALTASWWLGEHSGTAIGWSLVLTGIVLSARFMQTMRNRQMPLDSLVPIPTPFGDLSGLKVLFWVAEGLVVSLTAALGMLLLPWAWWAVLLTSAACLAVAVATGWSRTGQAWSTGAPRSRCRNTGTHAE</sequence>
<proteinExistence type="predicted"/>
<keyword evidence="4" id="KW-1185">Reference proteome</keyword>
<protein>
    <recommendedName>
        <fullName evidence="5">ABC transporter permease</fullName>
    </recommendedName>
</protein>
<feature type="transmembrane region" description="Helical" evidence="2">
    <location>
        <begin position="513"/>
        <end position="532"/>
    </location>
</feature>